<evidence type="ECO:0000256" key="6">
    <source>
        <dbReference type="ARBA" id="ARBA00031937"/>
    </source>
</evidence>
<name>A0ABT3BPZ3_9BACT</name>
<evidence type="ECO:0000313" key="10">
    <source>
        <dbReference type="Proteomes" id="UP001207252"/>
    </source>
</evidence>
<dbReference type="NCBIfam" id="TIGR04567">
    <property type="entry name" value="RNAP_delt_lowGC"/>
    <property type="match status" value="1"/>
</dbReference>
<sequence>MNKKYIDIAYEAIVNDKEIQKQKGSFNFDFIVHKIVDNSDLQTDEMVQHYGELYSAILQDPRFILIAEKEWSLREHLSLKEITKIANAMYEVGSYKDNDVDDSEDVKLAKMNKEKEEMEEEEIALSDFEYDTEDDENLKIVSSDETDVADDDLEDEE</sequence>
<protein>
    <recommendedName>
        <fullName evidence="6">RNAP delta factor</fullName>
    </recommendedName>
</protein>
<evidence type="ECO:0000256" key="1">
    <source>
        <dbReference type="ARBA" id="ARBA00009828"/>
    </source>
</evidence>
<dbReference type="InterPro" id="IPR038087">
    <property type="entry name" value="RNAP_delta_N_dom_sf"/>
</dbReference>
<dbReference type="RefSeq" id="WP_263818115.1">
    <property type="nucleotide sequence ID" value="NZ_JAOXHJ010000007.1"/>
</dbReference>
<dbReference type="Gene3D" id="1.10.10.1250">
    <property type="entry name" value="RNA polymerase, subunit delta, N-terminal domain"/>
    <property type="match status" value="1"/>
</dbReference>
<dbReference type="EMBL" id="JAOXHJ010000007">
    <property type="protein sequence ID" value="MCV3754311.1"/>
    <property type="molecule type" value="Genomic_DNA"/>
</dbReference>
<dbReference type="InterPro" id="IPR007759">
    <property type="entry name" value="Asxl_HARE-HTH"/>
</dbReference>
<comment type="similarity">
    <text evidence="1">Belongs to the RpoE family.</text>
</comment>
<reference evidence="9 10" key="1">
    <citation type="journal article" date="2020" name="Int. J. Syst. Evol. Microbiol.">
        <title>Ureaplasma miroungigenitalium sp. nov. isolated from northern elephant seals (Mirounga angustirostris) and Ureaplasma zalophigenitalium sp. nov. isolated from California sea lions (Zalophus californianus).</title>
        <authorList>
            <person name="Volokhov D.V."/>
            <person name="Gulland F.M."/>
            <person name="Gao Y."/>
            <person name="Chizhikov V.E."/>
        </authorList>
    </citation>
    <scope>NUCLEOTIDE SEQUENCE [LARGE SCALE GENOMIC DNA]</scope>
    <source>
        <strain evidence="9 10">CSL7644-GEN</strain>
    </source>
</reference>
<dbReference type="Proteomes" id="UP001207252">
    <property type="component" value="Unassembled WGS sequence"/>
</dbReference>
<keyword evidence="5" id="KW-0804">Transcription</keyword>
<keyword evidence="10" id="KW-1185">Reference proteome</keyword>
<feature type="compositionally biased region" description="Acidic residues" evidence="7">
    <location>
        <begin position="117"/>
        <end position="136"/>
    </location>
</feature>
<evidence type="ECO:0000256" key="3">
    <source>
        <dbReference type="ARBA" id="ARBA00022679"/>
    </source>
</evidence>
<evidence type="ECO:0000256" key="5">
    <source>
        <dbReference type="ARBA" id="ARBA00023163"/>
    </source>
</evidence>
<dbReference type="GO" id="GO:0003899">
    <property type="term" value="F:DNA-directed RNA polymerase activity"/>
    <property type="evidence" value="ECO:0007669"/>
    <property type="project" value="UniProtKB-EC"/>
</dbReference>
<dbReference type="PROSITE" id="PS51913">
    <property type="entry name" value="HTH_HARE"/>
    <property type="match status" value="1"/>
</dbReference>
<evidence type="ECO:0000256" key="2">
    <source>
        <dbReference type="ARBA" id="ARBA00022478"/>
    </source>
</evidence>
<evidence type="ECO:0000256" key="7">
    <source>
        <dbReference type="SAM" id="MobiDB-lite"/>
    </source>
</evidence>
<feature type="compositionally biased region" description="Acidic residues" evidence="7">
    <location>
        <begin position="144"/>
        <end position="157"/>
    </location>
</feature>
<keyword evidence="4 9" id="KW-0548">Nucleotidyltransferase</keyword>
<feature type="domain" description="HTH HARE-type" evidence="8">
    <location>
        <begin position="3"/>
        <end position="76"/>
    </location>
</feature>
<feature type="region of interest" description="Disordered" evidence="7">
    <location>
        <begin position="111"/>
        <end position="157"/>
    </location>
</feature>
<dbReference type="GO" id="GO:0000428">
    <property type="term" value="C:DNA-directed RNA polymerase complex"/>
    <property type="evidence" value="ECO:0007669"/>
    <property type="project" value="UniProtKB-KW"/>
</dbReference>
<accession>A0ABT3BPZ3</accession>
<keyword evidence="3 9" id="KW-0808">Transferase</keyword>
<comment type="caution">
    <text evidence="9">The sequence shown here is derived from an EMBL/GenBank/DDBJ whole genome shotgun (WGS) entry which is preliminary data.</text>
</comment>
<organism evidence="9 10">
    <name type="scientific">Ureaplasma zalophigenitalium</name>
    <dbReference type="NCBI Taxonomy" id="907723"/>
    <lineage>
        <taxon>Bacteria</taxon>
        <taxon>Bacillati</taxon>
        <taxon>Mycoplasmatota</taxon>
        <taxon>Mycoplasmoidales</taxon>
        <taxon>Mycoplasmoidaceae</taxon>
        <taxon>Ureaplasma</taxon>
    </lineage>
</organism>
<keyword evidence="2 9" id="KW-0240">DNA-directed RNA polymerase</keyword>
<proteinExistence type="inferred from homology"/>
<evidence type="ECO:0000259" key="8">
    <source>
        <dbReference type="PROSITE" id="PS51913"/>
    </source>
</evidence>
<dbReference type="InterPro" id="IPR029757">
    <property type="entry name" value="RpoE"/>
</dbReference>
<evidence type="ECO:0000256" key="4">
    <source>
        <dbReference type="ARBA" id="ARBA00022695"/>
    </source>
</evidence>
<gene>
    <name evidence="9" type="primary">rpoE</name>
    <name evidence="9" type="ORF">OF365_02890</name>
</gene>
<evidence type="ECO:0000313" key="9">
    <source>
        <dbReference type="EMBL" id="MCV3754311.1"/>
    </source>
</evidence>